<dbReference type="GO" id="GO:0000166">
    <property type="term" value="F:nucleotide binding"/>
    <property type="evidence" value="ECO:0007669"/>
    <property type="project" value="InterPro"/>
</dbReference>
<evidence type="ECO:0000313" key="5">
    <source>
        <dbReference type="Proteomes" id="UP000183639"/>
    </source>
</evidence>
<reference evidence="4 5" key="1">
    <citation type="submission" date="2016-10" db="EMBL/GenBank/DDBJ databases">
        <authorList>
            <person name="de Groot N.N."/>
        </authorList>
    </citation>
    <scope>NUCLEOTIDE SEQUENCE [LARGE SCALE GENOMIC DNA]</scope>
    <source>
        <strain evidence="4 5">Z108</strain>
    </source>
</reference>
<dbReference type="RefSeq" id="WP_075444183.1">
    <property type="nucleotide sequence ID" value="NZ_FOQK01000015.1"/>
</dbReference>
<gene>
    <name evidence="4" type="ORF">SAMN04487861_11550</name>
</gene>
<dbReference type="AlphaFoldDB" id="A0A1I3FJC3"/>
<dbReference type="Gene3D" id="3.40.50.720">
    <property type="entry name" value="NAD(P)-binding Rossmann-like Domain"/>
    <property type="match status" value="1"/>
</dbReference>
<protein>
    <submittedName>
        <fullName evidence="4">Predicted dehydrogenase</fullName>
    </submittedName>
</protein>
<proteinExistence type="inferred from homology"/>
<feature type="domain" description="Gfo/Idh/MocA-like oxidoreductase C-terminal" evidence="3">
    <location>
        <begin position="138"/>
        <end position="343"/>
    </location>
</feature>
<dbReference type="EMBL" id="FOQK01000015">
    <property type="protein sequence ID" value="SFI11289.1"/>
    <property type="molecule type" value="Genomic_DNA"/>
</dbReference>
<dbReference type="PANTHER" id="PTHR43708">
    <property type="entry name" value="CONSERVED EXPRESSED OXIDOREDUCTASE (EUROFUNG)"/>
    <property type="match status" value="1"/>
</dbReference>
<evidence type="ECO:0000259" key="2">
    <source>
        <dbReference type="Pfam" id="PF01408"/>
    </source>
</evidence>
<evidence type="ECO:0000313" key="4">
    <source>
        <dbReference type="EMBL" id="SFI11289.1"/>
    </source>
</evidence>
<evidence type="ECO:0000259" key="3">
    <source>
        <dbReference type="Pfam" id="PF02894"/>
    </source>
</evidence>
<dbReference type="InterPro" id="IPR004104">
    <property type="entry name" value="Gfo/Idh/MocA-like_OxRdtase_C"/>
</dbReference>
<name>A0A1I3FJC3_SELRU</name>
<dbReference type="Gene3D" id="3.30.360.10">
    <property type="entry name" value="Dihydrodipicolinate Reductase, domain 2"/>
    <property type="match status" value="1"/>
</dbReference>
<dbReference type="Proteomes" id="UP000183639">
    <property type="component" value="Unassembled WGS sequence"/>
</dbReference>
<organism evidence="4 5">
    <name type="scientific">Selenomonas ruminantium</name>
    <dbReference type="NCBI Taxonomy" id="971"/>
    <lineage>
        <taxon>Bacteria</taxon>
        <taxon>Bacillati</taxon>
        <taxon>Bacillota</taxon>
        <taxon>Negativicutes</taxon>
        <taxon>Selenomonadales</taxon>
        <taxon>Selenomonadaceae</taxon>
        <taxon>Selenomonas</taxon>
    </lineage>
</organism>
<accession>A0A1I3FJC3</accession>
<comment type="similarity">
    <text evidence="1">Belongs to the Gfo/Idh/MocA family.</text>
</comment>
<dbReference type="InterPro" id="IPR051317">
    <property type="entry name" value="Gfo/Idh/MocA_oxidoreduct"/>
</dbReference>
<dbReference type="PANTHER" id="PTHR43708:SF7">
    <property type="entry name" value="OXIDOREDUCTASE"/>
    <property type="match status" value="1"/>
</dbReference>
<dbReference type="InterPro" id="IPR036291">
    <property type="entry name" value="NAD(P)-bd_dom_sf"/>
</dbReference>
<dbReference type="OrthoDB" id="9815825at2"/>
<dbReference type="SUPFAM" id="SSF55347">
    <property type="entry name" value="Glyceraldehyde-3-phosphate dehydrogenase-like, C-terminal domain"/>
    <property type="match status" value="1"/>
</dbReference>
<dbReference type="SUPFAM" id="SSF51735">
    <property type="entry name" value="NAD(P)-binding Rossmann-fold domains"/>
    <property type="match status" value="1"/>
</dbReference>
<dbReference type="InterPro" id="IPR000683">
    <property type="entry name" value="Gfo/Idh/MocA-like_OxRdtase_N"/>
</dbReference>
<feature type="domain" description="Gfo/Idh/MocA-like oxidoreductase N-terminal" evidence="2">
    <location>
        <begin position="7"/>
        <end position="122"/>
    </location>
</feature>
<sequence length="348" mass="39867">MEKQLVIGFIGNGKSTNRYHLPFVLNRPEKIRVKTIYQRRVRHDIWPAIDGVHYTEDIDALLQDPEIQAVVLSTPAGSHVELARQVLEAGKHCVVEKPFAVSTAEAEEIFALARAKGLMVQCYQNRRFDSDFLTVQQVIASGKLGELYEVNMHYDYYRPEVPERAESFSREEAFLYTHACHTVDQVLSFFGEPDAVHSDVRQLLGAGRMNDYFDLDFDYGARNLKVSVKSSYFRAKPRPSFAVYGRRGVFIKQTEDRQEADLKKFYLPKGHDDFGIDLPEHYGTLTYYDEQGGYHEEKVPSVRGDYARYYDALYETIVHGAPPLVTEEQTMAQMRILEQAGKSLLTAM</sequence>
<evidence type="ECO:0000256" key="1">
    <source>
        <dbReference type="ARBA" id="ARBA00010928"/>
    </source>
</evidence>
<dbReference type="Pfam" id="PF02894">
    <property type="entry name" value="GFO_IDH_MocA_C"/>
    <property type="match status" value="1"/>
</dbReference>
<dbReference type="Pfam" id="PF01408">
    <property type="entry name" value="GFO_IDH_MocA"/>
    <property type="match status" value="1"/>
</dbReference>